<feature type="domain" description="CENP-V/GFA" evidence="8">
    <location>
        <begin position="14"/>
        <end position="155"/>
    </location>
</feature>
<dbReference type="InterPro" id="IPR002933">
    <property type="entry name" value="Peptidase_M20"/>
</dbReference>
<dbReference type="InterPro" id="IPR011650">
    <property type="entry name" value="Peptidase_M20_dimer"/>
</dbReference>
<dbReference type="PROSITE" id="PS00759">
    <property type="entry name" value="ARGE_DAPE_CPG2_2"/>
    <property type="match status" value="1"/>
</dbReference>
<name>A0A194WBC2_CYTMA</name>
<dbReference type="SUPFAM" id="SSF51316">
    <property type="entry name" value="Mss4-like"/>
    <property type="match status" value="1"/>
</dbReference>
<keyword evidence="10" id="KW-1185">Reference proteome</keyword>
<dbReference type="FunFam" id="3.40.630.10:FF:000027">
    <property type="entry name" value="N-fatty-acyl-amino acid synthase/hydrolase PM20D1"/>
    <property type="match status" value="1"/>
</dbReference>
<dbReference type="Proteomes" id="UP000078559">
    <property type="component" value="Chromosome 11"/>
</dbReference>
<protein>
    <submittedName>
        <fullName evidence="9">Carboxypeptidase S</fullName>
    </submittedName>
</protein>
<dbReference type="InterPro" id="IPR006913">
    <property type="entry name" value="CENP-V/GFA"/>
</dbReference>
<accession>A0A194WBC2</accession>
<dbReference type="PANTHER" id="PTHR45962">
    <property type="entry name" value="N-FATTY-ACYL-AMINO ACID SYNTHASE/HYDROLASE PM20D1"/>
    <property type="match status" value="1"/>
</dbReference>
<dbReference type="SUPFAM" id="SSF55031">
    <property type="entry name" value="Bacterial exopeptidase dimerisation domain"/>
    <property type="match status" value="1"/>
</dbReference>
<gene>
    <name evidence="9" type="ORF">VM1G_09441</name>
</gene>
<evidence type="ECO:0000256" key="4">
    <source>
        <dbReference type="ARBA" id="ARBA00022723"/>
    </source>
</evidence>
<evidence type="ECO:0000256" key="2">
    <source>
        <dbReference type="ARBA" id="ARBA00006247"/>
    </source>
</evidence>
<evidence type="ECO:0000313" key="9">
    <source>
        <dbReference type="EMBL" id="KUI73719.1"/>
    </source>
</evidence>
<comment type="similarity">
    <text evidence="1">Belongs to the Gfa family.</text>
</comment>
<dbReference type="GO" id="GO:0016846">
    <property type="term" value="F:carbon-sulfur lyase activity"/>
    <property type="evidence" value="ECO:0007669"/>
    <property type="project" value="InterPro"/>
</dbReference>
<dbReference type="InterPro" id="IPR001261">
    <property type="entry name" value="ArgE/DapE_CS"/>
</dbReference>
<keyword evidence="9" id="KW-0121">Carboxypeptidase</keyword>
<dbReference type="Gene3D" id="3.30.70.360">
    <property type="match status" value="1"/>
</dbReference>
<dbReference type="GO" id="GO:0051603">
    <property type="term" value="P:proteolysis involved in protein catabolic process"/>
    <property type="evidence" value="ECO:0007669"/>
    <property type="project" value="TreeGrafter"/>
</dbReference>
<dbReference type="Gene3D" id="3.90.1590.10">
    <property type="entry name" value="glutathione-dependent formaldehyde- activating enzyme (gfa)"/>
    <property type="match status" value="1"/>
</dbReference>
<reference evidence="9" key="1">
    <citation type="submission" date="2014-12" db="EMBL/GenBank/DDBJ databases">
        <title>Genome Sequence of Valsa Canker Pathogens Uncovers a Specific Adaption of Colonization on Woody Bark.</title>
        <authorList>
            <person name="Yin Z."/>
            <person name="Liu H."/>
            <person name="Gao X."/>
            <person name="Li Z."/>
            <person name="Song N."/>
            <person name="Ke X."/>
            <person name="Dai Q."/>
            <person name="Wu Y."/>
            <person name="Sun Y."/>
            <person name="Xu J.-R."/>
            <person name="Kang Z.K."/>
            <person name="Wang L."/>
            <person name="Huang L."/>
        </authorList>
    </citation>
    <scope>NUCLEOTIDE SEQUENCE [LARGE SCALE GENOMIC DNA]</scope>
    <source>
        <strain evidence="9">03-8</strain>
    </source>
</reference>
<evidence type="ECO:0000256" key="6">
    <source>
        <dbReference type="ARBA" id="ARBA00022833"/>
    </source>
</evidence>
<dbReference type="Pfam" id="PF01546">
    <property type="entry name" value="Peptidase_M20"/>
    <property type="match status" value="1"/>
</dbReference>
<dbReference type="GO" id="GO:0004180">
    <property type="term" value="F:carboxypeptidase activity"/>
    <property type="evidence" value="ECO:0007669"/>
    <property type="project" value="UniProtKB-KW"/>
</dbReference>
<dbReference type="Pfam" id="PF07687">
    <property type="entry name" value="M20_dimer"/>
    <property type="match status" value="1"/>
</dbReference>
<dbReference type="OrthoDB" id="3064516at2759"/>
<dbReference type="Pfam" id="PF04828">
    <property type="entry name" value="GFA"/>
    <property type="match status" value="1"/>
</dbReference>
<dbReference type="CDD" id="cd05674">
    <property type="entry name" value="M20_yscS"/>
    <property type="match status" value="1"/>
</dbReference>
<keyword evidence="5" id="KW-0378">Hydrolase</keyword>
<dbReference type="EMBL" id="CM003108">
    <property type="protein sequence ID" value="KUI73719.1"/>
    <property type="molecule type" value="Genomic_DNA"/>
</dbReference>
<dbReference type="GO" id="GO:0000328">
    <property type="term" value="C:fungal-type vacuole lumen"/>
    <property type="evidence" value="ECO:0007669"/>
    <property type="project" value="TreeGrafter"/>
</dbReference>
<dbReference type="Gene3D" id="1.10.150.900">
    <property type="match status" value="1"/>
</dbReference>
<dbReference type="SUPFAM" id="SSF53187">
    <property type="entry name" value="Zn-dependent exopeptidases"/>
    <property type="match status" value="1"/>
</dbReference>
<dbReference type="InterPro" id="IPR011057">
    <property type="entry name" value="Mss4-like_sf"/>
</dbReference>
<evidence type="ECO:0000259" key="8">
    <source>
        <dbReference type="PROSITE" id="PS51891"/>
    </source>
</evidence>
<comment type="similarity">
    <text evidence="2">Belongs to the peptidase M20A family.</text>
</comment>
<dbReference type="PROSITE" id="PS51891">
    <property type="entry name" value="CENP_V_GFA"/>
    <property type="match status" value="1"/>
</dbReference>
<evidence type="ECO:0000256" key="7">
    <source>
        <dbReference type="SAM" id="MobiDB-lite"/>
    </source>
</evidence>
<keyword evidence="6" id="KW-0862">Zinc</keyword>
<keyword evidence="3" id="KW-0645">Protease</keyword>
<proteinExistence type="inferred from homology"/>
<sequence>MGESAKDLPKPKLITGGCLCGAIRYRIDFPQDHNYTRNTGTCQCTQCRRNSGSLFLICINVPTASFKWLSPQNSNAGASATNNGGEQAPFDQPPSALRSFSATPRIARGFCATCGGFLFWMKEKGDTVGSTVGTIDPLFLVGPSDDPEVGHVDIDGNRIPKEGYGALLAGGYGTHYWCSNEIKGVTDGLAILGVGREMARNEKLPLMQDGMPAGTGYPTPPPVRTSRSNWLAIPAVAFLALLWTNTIPITGFGHGHHHRPGHNDIANQCRQVDPLFPSQSSLGSMDEYLASSQFLNASASRMAGAVQVATQSFDKMGPIGEDKRWDVMYSFADFLEKTFPLVHSTMTLEKVNTHGLVFTWQGSNESLKPTVLMAHQDTVPVETSTIGQWTHPPFSGEFDGKYLWGRGAADDKSSLIGIMEAVEALIDAGFTPERTLVLSFGFDEEISGFFGARYLAEFLLERYGKDGAAIVVDEGSAIMEQWGTVFALPGVAEKGYIDIEIVVRMPGGHSSVPPKHNGIGVMAEIIRLVEANTYEPHLHDENPFLAILQCGAKYSPEFPQKLKKELRRRDSKGFETCKKEDKLALEAAAYGGDAIKYLFTTSVAADLISGGAKVNALPERTILTVNHRVNVGDHPSEVRERLTGLVATVAKKYNLTLHAFTDEEETPRSITVRLAGGNVLEPAPVSPTEVLDSGATPYSILAGTTRALYGEETIVAPALMTGNTDTKYYWDLTKHIFRYMPGFDPDQNFLDGIHTVDERISMLAHVRGVRWYSMFVRNMDEADL</sequence>
<dbReference type="GO" id="GO:0046872">
    <property type="term" value="F:metal ion binding"/>
    <property type="evidence" value="ECO:0007669"/>
    <property type="project" value="UniProtKB-KW"/>
</dbReference>
<evidence type="ECO:0000256" key="3">
    <source>
        <dbReference type="ARBA" id="ARBA00022670"/>
    </source>
</evidence>
<evidence type="ECO:0000256" key="1">
    <source>
        <dbReference type="ARBA" id="ARBA00005495"/>
    </source>
</evidence>
<feature type="compositionally biased region" description="Low complexity" evidence="7">
    <location>
        <begin position="75"/>
        <end position="85"/>
    </location>
</feature>
<dbReference type="PANTHER" id="PTHR45962:SF1">
    <property type="entry name" value="N-FATTY-ACYL-AMINO ACID SYNTHASE_HYDROLASE PM20D1"/>
    <property type="match status" value="1"/>
</dbReference>
<keyword evidence="4" id="KW-0479">Metal-binding</keyword>
<dbReference type="Gene3D" id="3.40.630.10">
    <property type="entry name" value="Zn peptidases"/>
    <property type="match status" value="1"/>
</dbReference>
<feature type="region of interest" description="Disordered" evidence="7">
    <location>
        <begin position="75"/>
        <end position="95"/>
    </location>
</feature>
<dbReference type="InterPro" id="IPR036264">
    <property type="entry name" value="Bact_exopeptidase_dim_dom"/>
</dbReference>
<dbReference type="AlphaFoldDB" id="A0A194WBC2"/>
<dbReference type="InterPro" id="IPR047177">
    <property type="entry name" value="Pept_M20A"/>
</dbReference>
<evidence type="ECO:0000256" key="5">
    <source>
        <dbReference type="ARBA" id="ARBA00022801"/>
    </source>
</evidence>
<evidence type="ECO:0000313" key="10">
    <source>
        <dbReference type="Proteomes" id="UP000078559"/>
    </source>
</evidence>
<organism evidence="9 10">
    <name type="scientific">Cytospora mali</name>
    <name type="common">Apple Valsa canker fungus</name>
    <name type="synonym">Valsa mali</name>
    <dbReference type="NCBI Taxonomy" id="578113"/>
    <lineage>
        <taxon>Eukaryota</taxon>
        <taxon>Fungi</taxon>
        <taxon>Dikarya</taxon>
        <taxon>Ascomycota</taxon>
        <taxon>Pezizomycotina</taxon>
        <taxon>Sordariomycetes</taxon>
        <taxon>Sordariomycetidae</taxon>
        <taxon>Diaporthales</taxon>
        <taxon>Cytosporaceae</taxon>
        <taxon>Cytospora</taxon>
    </lineage>
</organism>